<protein>
    <submittedName>
        <fullName evidence="1">Uncharacterized protein</fullName>
    </submittedName>
</protein>
<proteinExistence type="predicted"/>
<name>A0AB39WSK2_9PSED</name>
<organism evidence="1">
    <name type="scientific">Pseudomonas sp. WC2401</name>
    <dbReference type="NCBI Taxonomy" id="3234143"/>
    <lineage>
        <taxon>Bacteria</taxon>
        <taxon>Pseudomonadati</taxon>
        <taxon>Pseudomonadota</taxon>
        <taxon>Gammaproteobacteria</taxon>
        <taxon>Pseudomonadales</taxon>
        <taxon>Pseudomonadaceae</taxon>
        <taxon>Pseudomonas</taxon>
    </lineage>
</organism>
<dbReference type="EMBL" id="CP165623">
    <property type="protein sequence ID" value="XDV03981.1"/>
    <property type="molecule type" value="Genomic_DNA"/>
</dbReference>
<dbReference type="AlphaFoldDB" id="A0AB39WSK2"/>
<gene>
    <name evidence="1" type="ORF">AB3G35_12840</name>
</gene>
<sequence>MSEVLFVPDSEVVYLDVSIGDIAPLQVRMEFSQDDESTSAASTSKSEPGFVVEYESAGGDQIAFGSSDEIGCVVMRFHNFNKSFGQTLQAPQTIAEFDSGTRQVYFLAAIYKFGKVSKVEFQFMVSPKL</sequence>
<accession>A0AB39WSK2</accession>
<evidence type="ECO:0000313" key="1">
    <source>
        <dbReference type="EMBL" id="XDV03981.1"/>
    </source>
</evidence>
<reference evidence="1" key="1">
    <citation type="submission" date="2024-07" db="EMBL/GenBank/DDBJ databases">
        <authorList>
            <person name="Biller S.J."/>
        </authorList>
    </citation>
    <scope>NUCLEOTIDE SEQUENCE</scope>
    <source>
        <strain evidence="1">WC2401</strain>
    </source>
</reference>
<dbReference type="RefSeq" id="WP_369781556.1">
    <property type="nucleotide sequence ID" value="NZ_CP165623.1"/>
</dbReference>